<evidence type="ECO:0000256" key="1">
    <source>
        <dbReference type="SAM" id="MobiDB-lite"/>
    </source>
</evidence>
<dbReference type="AlphaFoldDB" id="A0A1G4KAU8"/>
<feature type="transmembrane region" description="Helical" evidence="2">
    <location>
        <begin position="740"/>
        <end position="760"/>
    </location>
</feature>
<evidence type="ECO:0000313" key="3">
    <source>
        <dbReference type="EMBL" id="SCV01350.1"/>
    </source>
</evidence>
<reference evidence="3 4" key="1">
    <citation type="submission" date="2016-03" db="EMBL/GenBank/DDBJ databases">
        <authorList>
            <person name="Devillers H."/>
        </authorList>
    </citation>
    <scope>NUCLEOTIDE SEQUENCE [LARGE SCALE GENOMIC DNA]</scope>
    <source>
        <strain evidence="3">CBS 11717</strain>
    </source>
</reference>
<feature type="compositionally biased region" description="Polar residues" evidence="1">
    <location>
        <begin position="359"/>
        <end position="372"/>
    </location>
</feature>
<keyword evidence="2" id="KW-0812">Transmembrane</keyword>
<keyword evidence="4" id="KW-1185">Reference proteome</keyword>
<feature type="region of interest" description="Disordered" evidence="1">
    <location>
        <begin position="340"/>
        <end position="393"/>
    </location>
</feature>
<keyword evidence="2" id="KW-1133">Transmembrane helix</keyword>
<dbReference type="OrthoDB" id="4066580at2759"/>
<gene>
    <name evidence="3" type="ORF">LAMI_0G10946G</name>
</gene>
<evidence type="ECO:0000256" key="2">
    <source>
        <dbReference type="SAM" id="Phobius"/>
    </source>
</evidence>
<proteinExistence type="predicted"/>
<dbReference type="STRING" id="1230905.A0A1G4KAU8"/>
<sequence length="815" mass="92143">MQYLATSALSVSIWSSDANLAESRLLVRAHAKATVARLLLYIHETLRQRAVVGLGSVHDYELHYKFGPLPPSASLVSIDTSGVSPLRLRLEKKPPQNTVVEAGTLDLDALTTTNVEFQLNVLSTEKILSHVERGVPLSSTLSKLRDTALQLVNEYENTALKNICGVKDHTGDDFVGFNVAGKSQPMTLSPGSDSDDLKLCDILGIDFAPNDVDHCTLMFKLKHDQNLENAVSIEFVSDVTLSMNKMVVTADTTVLEVKEFICSVYAHALRLAPYDVKLIYKGQLLHENNYAGSPSKVLEYISDSRNAKVHVQVSQDYNEPGPGFWSELFSNSDRFSFAEARGGQGGSFASRRGSDPPRSHNQPTLTGSTETSGFERATGIRSRETGKQTEYMTTSGRQIERTGETYEKVMVSGREYFIQAHNFKLGGNVLDICGKRIFFSDEDSRVDENALYLSPRAMAELELRLGCLLVRPQRGIGLAPTPTLHTDDVLPAVDLEEERFARVKSWIETIMKTIYLMLRNSVLPFIIFLQIANFIPTGYIICGVLLILGRALWSSTEIWESWRELLANSNARVLLTDSEARQLEFALRERLNREFYATLKDALAVKEVLMQRLQTIGILRHAIASEFGLELSESLPIFVPQLLERCASSEFNDIRAELLDRLFEPLRTQTLRNLRNLHALSDPETEFLTYLRDYLRQQSTTPWYKPVFFARMIRVPWRRVSDFYNGGLMRRVVTDPRCDGVLLGLLKNFVLFFLLFWPSFQTQFEDIMARRLFDRHRADESRNSHVGQELDQTNDQDLPHDAADVLPEARELLQE</sequence>
<keyword evidence="2" id="KW-0472">Membrane</keyword>
<accession>A0A1G4KAU8</accession>
<dbReference type="Proteomes" id="UP000191024">
    <property type="component" value="Chromosome G"/>
</dbReference>
<evidence type="ECO:0000313" key="4">
    <source>
        <dbReference type="Proteomes" id="UP000191024"/>
    </source>
</evidence>
<dbReference type="InterPro" id="IPR029071">
    <property type="entry name" value="Ubiquitin-like_domsf"/>
</dbReference>
<name>A0A1G4KAU8_9SACH</name>
<dbReference type="SUPFAM" id="SSF54236">
    <property type="entry name" value="Ubiquitin-like"/>
    <property type="match status" value="1"/>
</dbReference>
<organism evidence="3 4">
    <name type="scientific">Lachancea mirantina</name>
    <dbReference type="NCBI Taxonomy" id="1230905"/>
    <lineage>
        <taxon>Eukaryota</taxon>
        <taxon>Fungi</taxon>
        <taxon>Dikarya</taxon>
        <taxon>Ascomycota</taxon>
        <taxon>Saccharomycotina</taxon>
        <taxon>Saccharomycetes</taxon>
        <taxon>Saccharomycetales</taxon>
        <taxon>Saccharomycetaceae</taxon>
        <taxon>Lachancea</taxon>
    </lineage>
</organism>
<dbReference type="EMBL" id="LT598469">
    <property type="protein sequence ID" value="SCV01350.1"/>
    <property type="molecule type" value="Genomic_DNA"/>
</dbReference>
<protein>
    <submittedName>
        <fullName evidence="3">LAMI_0G10946g1_1</fullName>
    </submittedName>
</protein>
<feature type="transmembrane region" description="Helical" evidence="2">
    <location>
        <begin position="522"/>
        <end position="548"/>
    </location>
</feature>